<feature type="region of interest" description="Disordered" evidence="5">
    <location>
        <begin position="92"/>
        <end position="113"/>
    </location>
</feature>
<accession>A0A5E4EKY9</accession>
<comment type="subcellular location">
    <subcellularLocation>
        <location evidence="2">Cytoplasm</location>
    </subcellularLocation>
    <subcellularLocation>
        <location evidence="1">Nucleus</location>
    </subcellularLocation>
</comment>
<gene>
    <name evidence="6" type="ORF">ALMOND_2B027327</name>
</gene>
<feature type="compositionally biased region" description="Polar residues" evidence="5">
    <location>
        <begin position="40"/>
        <end position="57"/>
    </location>
</feature>
<evidence type="ECO:0000256" key="1">
    <source>
        <dbReference type="ARBA" id="ARBA00004123"/>
    </source>
</evidence>
<evidence type="ECO:0000313" key="6">
    <source>
        <dbReference type="EMBL" id="VVA15291.1"/>
    </source>
</evidence>
<dbReference type="Gramene" id="VVA15291">
    <property type="protein sequence ID" value="VVA15291"/>
    <property type="gene ID" value="Prudul26B027327"/>
</dbReference>
<dbReference type="OMA" id="LPESCKN"/>
<protein>
    <submittedName>
        <fullName evidence="6">PREDICTED: IQ domain-containing</fullName>
    </submittedName>
</protein>
<dbReference type="InParanoid" id="A0A5E4EKY9"/>
<feature type="compositionally biased region" description="Polar residues" evidence="5">
    <location>
        <begin position="408"/>
        <end position="437"/>
    </location>
</feature>
<dbReference type="GO" id="GO:0005634">
    <property type="term" value="C:nucleus"/>
    <property type="evidence" value="ECO:0007669"/>
    <property type="project" value="UniProtKB-SubCell"/>
</dbReference>
<dbReference type="PANTHER" id="PTHR31250">
    <property type="entry name" value="IQ DOMAIN-CONTAINING PROTEIN IQM3"/>
    <property type="match status" value="1"/>
</dbReference>
<keyword evidence="3" id="KW-0963">Cytoplasm</keyword>
<feature type="compositionally biased region" description="Basic residues" evidence="5">
    <location>
        <begin position="610"/>
        <end position="619"/>
    </location>
</feature>
<evidence type="ECO:0000256" key="2">
    <source>
        <dbReference type="ARBA" id="ARBA00004496"/>
    </source>
</evidence>
<evidence type="ECO:0000256" key="4">
    <source>
        <dbReference type="ARBA" id="ARBA00023242"/>
    </source>
</evidence>
<feature type="region of interest" description="Disordered" evidence="5">
    <location>
        <begin position="381"/>
        <end position="438"/>
    </location>
</feature>
<proteinExistence type="predicted"/>
<feature type="region of interest" description="Disordered" evidence="5">
    <location>
        <begin position="577"/>
        <end position="619"/>
    </location>
</feature>
<dbReference type="GO" id="GO:0005737">
    <property type="term" value="C:cytoplasm"/>
    <property type="evidence" value="ECO:0007669"/>
    <property type="project" value="UniProtKB-SubCell"/>
</dbReference>
<reference evidence="7" key="1">
    <citation type="journal article" date="2020" name="Plant J.">
        <title>Transposons played a major role in the diversification between the closely related almond and peach genomes: results from the almond genome sequence.</title>
        <authorList>
            <person name="Alioto T."/>
            <person name="Alexiou K.G."/>
            <person name="Bardil A."/>
            <person name="Barteri F."/>
            <person name="Castanera R."/>
            <person name="Cruz F."/>
            <person name="Dhingra A."/>
            <person name="Duval H."/>
            <person name="Fernandez I Marti A."/>
            <person name="Frias L."/>
            <person name="Galan B."/>
            <person name="Garcia J.L."/>
            <person name="Howad W."/>
            <person name="Gomez-Garrido J."/>
            <person name="Gut M."/>
            <person name="Julca I."/>
            <person name="Morata J."/>
            <person name="Puigdomenech P."/>
            <person name="Ribeca P."/>
            <person name="Rubio Cabetas M.J."/>
            <person name="Vlasova A."/>
            <person name="Wirthensohn M."/>
            <person name="Garcia-Mas J."/>
            <person name="Gabaldon T."/>
            <person name="Casacuberta J.M."/>
            <person name="Arus P."/>
        </authorList>
    </citation>
    <scope>NUCLEOTIDE SEQUENCE [LARGE SCALE GENOMIC DNA]</scope>
    <source>
        <strain evidence="7">cv. Texas</strain>
    </source>
</reference>
<dbReference type="EMBL" id="CABIKO010000014">
    <property type="protein sequence ID" value="VVA15291.1"/>
    <property type="molecule type" value="Genomic_DNA"/>
</dbReference>
<feature type="compositionally biased region" description="Polar residues" evidence="5">
    <location>
        <begin position="101"/>
        <end position="110"/>
    </location>
</feature>
<dbReference type="InterPro" id="IPR044159">
    <property type="entry name" value="IQM"/>
</dbReference>
<evidence type="ECO:0000313" key="7">
    <source>
        <dbReference type="Proteomes" id="UP000327085"/>
    </source>
</evidence>
<name>A0A5E4EKY9_PRUDU</name>
<keyword evidence="4" id="KW-0539">Nucleus</keyword>
<evidence type="ECO:0000256" key="3">
    <source>
        <dbReference type="ARBA" id="ARBA00022490"/>
    </source>
</evidence>
<organism evidence="6 7">
    <name type="scientific">Prunus dulcis</name>
    <name type="common">Almond</name>
    <name type="synonym">Amygdalus dulcis</name>
    <dbReference type="NCBI Taxonomy" id="3755"/>
    <lineage>
        <taxon>Eukaryota</taxon>
        <taxon>Viridiplantae</taxon>
        <taxon>Streptophyta</taxon>
        <taxon>Embryophyta</taxon>
        <taxon>Tracheophyta</taxon>
        <taxon>Spermatophyta</taxon>
        <taxon>Magnoliopsida</taxon>
        <taxon>eudicotyledons</taxon>
        <taxon>Gunneridae</taxon>
        <taxon>Pentapetalae</taxon>
        <taxon>rosids</taxon>
        <taxon>fabids</taxon>
        <taxon>Rosales</taxon>
        <taxon>Rosaceae</taxon>
        <taxon>Amygdaloideae</taxon>
        <taxon>Amygdaleae</taxon>
        <taxon>Prunus</taxon>
    </lineage>
</organism>
<dbReference type="Proteomes" id="UP000327085">
    <property type="component" value="Chromosome 7"/>
</dbReference>
<feature type="region of interest" description="Disordered" evidence="5">
    <location>
        <begin position="29"/>
        <end position="62"/>
    </location>
</feature>
<sequence length="619" mass="69769">MGFPVSCPLSDFDDLDSHCGAVLVSPVSLRKEEERKPLRSLSSNSPDSEPTTTNGSGKMNIEGSLSFKGMELNTKPLTKTCSADMENIASTRAESDAGDPLQTTENQTQEPGKHRYQAALKLQKVYKSFRTRRQLADCAILVEQRWWRALDFAELKRSSISFFDIQKPETAVSRWSRARTRAAKVGKGLSKDKKARKLALQHWLEAIDPRHRYGHNLHFYYAKWLHCESTQPFFYWLDIGDGREVNHEVCPRPKLQTQCIKYLGPIEREAYEVVMQDGKFIYKQSGNLLDTTEVRDAKWIFVLSTSKTLYIGQKSKGTFQHSSFLAGGATLSAGRLVVEQGILKSVWPHSGHYLPTEENFQEFMLFLIDHNVDLTNVKRSAADDEEGGLSKKSSNIGIRNSPKKPNPSKDTGTTNAEGSGQGQDSTDPSNEDSNPAENANPILLRLPERFCSKIAKLEIPQRNDAFDILKEGIPITCREYFPDSASDDGYETAEESLLTEEDFMIPKLNLFEDDEFEEDEKPVPKEKIMQRIDSHKGMKSYQLAQQLTSRWTTGAGPRIGCMRDYPSELQFRVLEQANLSPRRTGRSPRPLLPSPLSTERTAGKSPLGPRKSKRHNTIG</sequence>
<evidence type="ECO:0000256" key="5">
    <source>
        <dbReference type="SAM" id="MobiDB-lite"/>
    </source>
</evidence>
<dbReference type="AlphaFoldDB" id="A0A5E4EKY9"/>
<dbReference type="PANTHER" id="PTHR31250:SF38">
    <property type="entry name" value="IQ DOMAIN-CONTAINING PROTEIN IQM6"/>
    <property type="match status" value="1"/>
</dbReference>